<sequence length="101" mass="11777">MASYTTIEDWKDVEDGYVVDVTIRQTEAAKYPSGWDYGLHLGEVGGDTILRYDNAHERTKGHERHTRDDDETIPFPGMLALYDRFKRDVEELTPVSWDWPE</sequence>
<dbReference type="Proteomes" id="UP000193587">
    <property type="component" value="Unassembled WGS sequence"/>
</dbReference>
<gene>
    <name evidence="1" type="ORF">B9H04_08955</name>
</gene>
<proteinExistence type="predicted"/>
<organism evidence="1 2">
    <name type="scientific">Halorubrum ezzemoulense DSM 17463</name>
    <dbReference type="NCBI Taxonomy" id="1121945"/>
    <lineage>
        <taxon>Archaea</taxon>
        <taxon>Methanobacteriati</taxon>
        <taxon>Methanobacteriota</taxon>
        <taxon>Stenosarchaea group</taxon>
        <taxon>Halobacteria</taxon>
        <taxon>Halobacteriales</taxon>
        <taxon>Haloferacaceae</taxon>
        <taxon>Halorubrum</taxon>
    </lineage>
</organism>
<dbReference type="Pfam" id="PF20126">
    <property type="entry name" value="TumE"/>
    <property type="match status" value="1"/>
</dbReference>
<reference evidence="1 2" key="1">
    <citation type="submission" date="2017-04" db="EMBL/GenBank/DDBJ databases">
        <title>MLSA of the genus Halorubrum.</title>
        <authorList>
            <person name="De La Haba R."/>
            <person name="Sanchez-Porro C."/>
            <person name="Infante-Dominguez C."/>
            <person name="Ventosa A."/>
        </authorList>
    </citation>
    <scope>NUCLEOTIDE SEQUENCE [LARGE SCALE GENOMIC DNA]</scope>
    <source>
        <strain evidence="1 2">DSM 17463</strain>
    </source>
</reference>
<dbReference type="RefSeq" id="WP_049931908.1">
    <property type="nucleotide sequence ID" value="NZ_ATXS01000007.1"/>
</dbReference>
<comment type="caution">
    <text evidence="1">The sequence shown here is derived from an EMBL/GenBank/DDBJ whole genome shotgun (WGS) entry which is preliminary data.</text>
</comment>
<dbReference type="InterPro" id="IPR045397">
    <property type="entry name" value="TumE-like"/>
</dbReference>
<name>A0A1X4H2Y5_HALEZ</name>
<evidence type="ECO:0000313" key="2">
    <source>
        <dbReference type="Proteomes" id="UP000193587"/>
    </source>
</evidence>
<evidence type="ECO:0000313" key="1">
    <source>
        <dbReference type="EMBL" id="OSP05558.1"/>
    </source>
</evidence>
<dbReference type="EMBL" id="NEDJ01000026">
    <property type="protein sequence ID" value="OSP05558.1"/>
    <property type="molecule type" value="Genomic_DNA"/>
</dbReference>
<dbReference type="AlphaFoldDB" id="A0A1X4H2Y5"/>
<accession>A0A1X4H2Y5</accession>
<dbReference type="GeneID" id="301358447"/>
<protein>
    <submittedName>
        <fullName evidence="1">Uncharacterized protein</fullName>
    </submittedName>
</protein>